<keyword evidence="2" id="KW-0548">Nucleotidyltransferase</keyword>
<dbReference type="InterPro" id="IPR037160">
    <property type="entry name" value="DNA_Pol_thumb_sf"/>
</dbReference>
<dbReference type="SUPFAM" id="SSF81301">
    <property type="entry name" value="Nucleotidyltransferase"/>
    <property type="match status" value="1"/>
</dbReference>
<sequence>MERAALHVLCLLSPFCERIEVTGALRRKERAKEAEVIALPKETAVFGFSNGVEKAVKALDLKVTQRSKLFLRVSTEAGECVVWVAPEKAAWYPLLIQTTGCEDFFVYFTYFARKRGFEIQDGFLKKGGRVVTPHSEYHMFELCGVPWLSPQERGEDFREKLFSRL</sequence>
<dbReference type="AlphaFoldDB" id="A0A2R6AHC9"/>
<dbReference type="EMBL" id="NEXE01000228">
    <property type="protein sequence ID" value="PSN85795.1"/>
    <property type="molecule type" value="Genomic_DNA"/>
</dbReference>
<dbReference type="Gene3D" id="3.30.210.10">
    <property type="entry name" value="DNA polymerase, thumb domain"/>
    <property type="match status" value="1"/>
</dbReference>
<evidence type="ECO:0000256" key="2">
    <source>
        <dbReference type="ARBA" id="ARBA00022695"/>
    </source>
</evidence>
<evidence type="ECO:0000313" key="4">
    <source>
        <dbReference type="EMBL" id="PSN85795.1"/>
    </source>
</evidence>
<dbReference type="InterPro" id="IPR043519">
    <property type="entry name" value="NT_sf"/>
</dbReference>
<protein>
    <recommendedName>
        <fullName evidence="3">DNA polymerase beta thumb domain-containing protein</fullName>
    </recommendedName>
</protein>
<dbReference type="Pfam" id="PF14791">
    <property type="entry name" value="DNA_pol_B_thumb"/>
    <property type="match status" value="1"/>
</dbReference>
<keyword evidence="1" id="KW-0808">Transferase</keyword>
<proteinExistence type="predicted"/>
<dbReference type="InterPro" id="IPR029398">
    <property type="entry name" value="PolB_thumb"/>
</dbReference>
<feature type="domain" description="DNA polymerase beta thumb" evidence="3">
    <location>
        <begin position="95"/>
        <end position="153"/>
    </location>
</feature>
<organism evidence="4 5">
    <name type="scientific">Candidatus Marsarchaeota G2 archaeon OSP_D</name>
    <dbReference type="NCBI Taxonomy" id="1978157"/>
    <lineage>
        <taxon>Archaea</taxon>
        <taxon>Candidatus Marsarchaeota</taxon>
        <taxon>Candidatus Marsarchaeota group 2</taxon>
    </lineage>
</organism>
<gene>
    <name evidence="4" type="ORF">B9Q03_12080</name>
</gene>
<name>A0A2R6AHC9_9ARCH</name>
<comment type="caution">
    <text evidence="4">The sequence shown here is derived from an EMBL/GenBank/DDBJ whole genome shotgun (WGS) entry which is preliminary data.</text>
</comment>
<accession>A0A2R6AHC9</accession>
<evidence type="ECO:0000313" key="5">
    <source>
        <dbReference type="Proteomes" id="UP000240322"/>
    </source>
</evidence>
<dbReference type="GO" id="GO:0016779">
    <property type="term" value="F:nucleotidyltransferase activity"/>
    <property type="evidence" value="ECO:0007669"/>
    <property type="project" value="UniProtKB-KW"/>
</dbReference>
<reference evidence="4 5" key="1">
    <citation type="submission" date="2017-04" db="EMBL/GenBank/DDBJ databases">
        <title>Novel microbial lineages endemic to geothermal iron-oxide mats fill important gaps in the evolutionary history of Archaea.</title>
        <authorList>
            <person name="Jay Z.J."/>
            <person name="Beam J.P."/>
            <person name="Dlakic M."/>
            <person name="Rusch D.B."/>
            <person name="Kozubal M.A."/>
            <person name="Inskeep W.P."/>
        </authorList>
    </citation>
    <scope>NUCLEOTIDE SEQUENCE [LARGE SCALE GENOMIC DNA]</scope>
    <source>
        <strain evidence="4">OSP_D</strain>
    </source>
</reference>
<evidence type="ECO:0000259" key="3">
    <source>
        <dbReference type="Pfam" id="PF14791"/>
    </source>
</evidence>
<dbReference type="Proteomes" id="UP000240322">
    <property type="component" value="Unassembled WGS sequence"/>
</dbReference>
<evidence type="ECO:0000256" key="1">
    <source>
        <dbReference type="ARBA" id="ARBA00022679"/>
    </source>
</evidence>